<evidence type="ECO:0000256" key="1">
    <source>
        <dbReference type="ARBA" id="ARBA00004141"/>
    </source>
</evidence>
<keyword evidence="3 6" id="KW-0812">Transmembrane</keyword>
<evidence type="ECO:0000256" key="4">
    <source>
        <dbReference type="ARBA" id="ARBA00022989"/>
    </source>
</evidence>
<proteinExistence type="predicted"/>
<evidence type="ECO:0000256" key="5">
    <source>
        <dbReference type="ARBA" id="ARBA00023136"/>
    </source>
</evidence>
<evidence type="ECO:0000259" key="7">
    <source>
        <dbReference type="Pfam" id="PF01061"/>
    </source>
</evidence>
<name>A0A7S1S091_ALECA</name>
<keyword evidence="2" id="KW-0813">Transport</keyword>
<feature type="transmembrane region" description="Helical" evidence="6">
    <location>
        <begin position="193"/>
        <end position="215"/>
    </location>
</feature>
<keyword evidence="5 6" id="KW-0472">Membrane</keyword>
<dbReference type="GO" id="GO:0140359">
    <property type="term" value="F:ABC-type transporter activity"/>
    <property type="evidence" value="ECO:0007669"/>
    <property type="project" value="InterPro"/>
</dbReference>
<dbReference type="PANTHER" id="PTHR48041:SF139">
    <property type="entry name" value="PROTEIN SCARLET"/>
    <property type="match status" value="1"/>
</dbReference>
<dbReference type="AlphaFoldDB" id="A0A7S1S091"/>
<evidence type="ECO:0000256" key="3">
    <source>
        <dbReference type="ARBA" id="ARBA00022692"/>
    </source>
</evidence>
<sequence>MISVDSEDVERASKAHTHIVSLASAFRSSSVTSMRPCLKIGGNQANASARSGKRIGSWRAFRLLLRRSLTQMVRDKFTTSLRFLAIAGLSLIFTAHFGKLDGGGLPTARSVASRICLVSFGVIAMAMLACARALDRFAKERGVVARERAARRYHGAVYLTAKVVCELPTDAAFSALFAVVVREQCGLHAELGRVVGAFALVAVTCASLGLAIGAAAPRADTAIAVGAPVMAVHMLTGVIDPAGQAGNDPGSVIQLLRYLSPIRHGIEALCVAELEGMTLARSAADAPRMGGLALIRTGDEVLRRLDVTSSFDGCMRWLAGLACLHLAAAALALKVTRPQFSRTAPRAMLGAFCPALVSDRRNVVPLRNSGPEA</sequence>
<feature type="transmembrane region" description="Helical" evidence="6">
    <location>
        <begin position="81"/>
        <end position="99"/>
    </location>
</feature>
<dbReference type="InterPro" id="IPR013525">
    <property type="entry name" value="ABC2_TM"/>
</dbReference>
<evidence type="ECO:0000256" key="6">
    <source>
        <dbReference type="SAM" id="Phobius"/>
    </source>
</evidence>
<dbReference type="GO" id="GO:0016020">
    <property type="term" value="C:membrane"/>
    <property type="evidence" value="ECO:0007669"/>
    <property type="project" value="UniProtKB-SubCell"/>
</dbReference>
<gene>
    <name evidence="8" type="ORF">ACAT0790_LOCUS57673</name>
</gene>
<dbReference type="EMBL" id="HBGE01096874">
    <property type="protein sequence ID" value="CAD9180901.1"/>
    <property type="molecule type" value="Transcribed_RNA"/>
</dbReference>
<keyword evidence="4 6" id="KW-1133">Transmembrane helix</keyword>
<evidence type="ECO:0000313" key="8">
    <source>
        <dbReference type="EMBL" id="CAD9180901.1"/>
    </source>
</evidence>
<accession>A0A7S1S091</accession>
<dbReference type="InterPro" id="IPR050352">
    <property type="entry name" value="ABCG_transporters"/>
</dbReference>
<organism evidence="8">
    <name type="scientific">Alexandrium catenella</name>
    <name type="common">Red tide dinoflagellate</name>
    <name type="synonym">Gonyaulax catenella</name>
    <dbReference type="NCBI Taxonomy" id="2925"/>
    <lineage>
        <taxon>Eukaryota</taxon>
        <taxon>Sar</taxon>
        <taxon>Alveolata</taxon>
        <taxon>Dinophyceae</taxon>
        <taxon>Gonyaulacales</taxon>
        <taxon>Pyrocystaceae</taxon>
        <taxon>Alexandrium</taxon>
    </lineage>
</organism>
<protein>
    <recommendedName>
        <fullName evidence="7">ABC-2 type transporter transmembrane domain-containing protein</fullName>
    </recommendedName>
</protein>
<evidence type="ECO:0000256" key="2">
    <source>
        <dbReference type="ARBA" id="ARBA00022448"/>
    </source>
</evidence>
<feature type="transmembrane region" description="Helical" evidence="6">
    <location>
        <begin position="111"/>
        <end position="134"/>
    </location>
</feature>
<dbReference type="Pfam" id="PF01061">
    <property type="entry name" value="ABC2_membrane"/>
    <property type="match status" value="1"/>
</dbReference>
<reference evidence="8" key="1">
    <citation type="submission" date="2021-01" db="EMBL/GenBank/DDBJ databases">
        <authorList>
            <person name="Corre E."/>
            <person name="Pelletier E."/>
            <person name="Niang G."/>
            <person name="Scheremetjew M."/>
            <person name="Finn R."/>
            <person name="Kale V."/>
            <person name="Holt S."/>
            <person name="Cochrane G."/>
            <person name="Meng A."/>
            <person name="Brown T."/>
            <person name="Cohen L."/>
        </authorList>
    </citation>
    <scope>NUCLEOTIDE SEQUENCE</scope>
    <source>
        <strain evidence="8">OF101</strain>
    </source>
</reference>
<dbReference type="PANTHER" id="PTHR48041">
    <property type="entry name" value="ABC TRANSPORTER G FAMILY MEMBER 28"/>
    <property type="match status" value="1"/>
</dbReference>
<feature type="domain" description="ABC-2 type transporter transmembrane" evidence="7">
    <location>
        <begin position="60"/>
        <end position="273"/>
    </location>
</feature>
<comment type="subcellular location">
    <subcellularLocation>
        <location evidence="1">Membrane</location>
        <topology evidence="1">Multi-pass membrane protein</topology>
    </subcellularLocation>
</comment>